<accession>A0A562V284</accession>
<dbReference type="Gene3D" id="3.10.180.10">
    <property type="entry name" value="2,3-Dihydroxybiphenyl 1,2-Dioxygenase, domain 1"/>
    <property type="match status" value="1"/>
</dbReference>
<sequence>MTFQWSLTVDCADPAALARFWSLALGYVPKPPPEGFDSWEAWLLRHGVPEAEWDDGAYLCDPEGRLPGISFLKVPEGKSAKNRWHIDIPVGGGRAVPAARRWPRVEAAAERLVAAGAAILSRHDVDGVPDHLVMSDPEGNEFCLV</sequence>
<comment type="caution">
    <text evidence="2">The sequence shown here is derived from an EMBL/GenBank/DDBJ whole genome shotgun (WGS) entry which is preliminary data.</text>
</comment>
<dbReference type="SUPFAM" id="SSF54593">
    <property type="entry name" value="Glyoxalase/Bleomycin resistance protein/Dihydroxybiphenyl dioxygenase"/>
    <property type="match status" value="1"/>
</dbReference>
<dbReference type="Proteomes" id="UP000321617">
    <property type="component" value="Unassembled WGS sequence"/>
</dbReference>
<feature type="domain" description="Glyoxalase-like" evidence="1">
    <location>
        <begin position="7"/>
        <end position="145"/>
    </location>
</feature>
<dbReference type="InterPro" id="IPR029068">
    <property type="entry name" value="Glyas_Bleomycin-R_OHBP_Dase"/>
</dbReference>
<evidence type="ECO:0000313" key="3">
    <source>
        <dbReference type="Proteomes" id="UP000321617"/>
    </source>
</evidence>
<organism evidence="2 3">
    <name type="scientific">Stackebrandtia albiflava</name>
    <dbReference type="NCBI Taxonomy" id="406432"/>
    <lineage>
        <taxon>Bacteria</taxon>
        <taxon>Bacillati</taxon>
        <taxon>Actinomycetota</taxon>
        <taxon>Actinomycetes</taxon>
        <taxon>Glycomycetales</taxon>
        <taxon>Glycomycetaceae</taxon>
        <taxon>Stackebrandtia</taxon>
    </lineage>
</organism>
<dbReference type="RefSeq" id="WP_147138635.1">
    <property type="nucleotide sequence ID" value="NZ_BAABIJ010000002.1"/>
</dbReference>
<proteinExistence type="predicted"/>
<dbReference type="Pfam" id="PF18029">
    <property type="entry name" value="Glyoxalase_6"/>
    <property type="match status" value="1"/>
</dbReference>
<gene>
    <name evidence="2" type="ORF">LX16_2668</name>
</gene>
<reference evidence="2 3" key="1">
    <citation type="journal article" date="2013" name="Stand. Genomic Sci.">
        <title>Genomic Encyclopedia of Type Strains, Phase I: The one thousand microbial genomes (KMG-I) project.</title>
        <authorList>
            <person name="Kyrpides N.C."/>
            <person name="Woyke T."/>
            <person name="Eisen J.A."/>
            <person name="Garrity G."/>
            <person name="Lilburn T.G."/>
            <person name="Beck B.J."/>
            <person name="Whitman W.B."/>
            <person name="Hugenholtz P."/>
            <person name="Klenk H.P."/>
        </authorList>
    </citation>
    <scope>NUCLEOTIDE SEQUENCE [LARGE SCALE GENOMIC DNA]</scope>
    <source>
        <strain evidence="2 3">DSM 45044</strain>
    </source>
</reference>
<dbReference type="AlphaFoldDB" id="A0A562V284"/>
<evidence type="ECO:0000313" key="2">
    <source>
        <dbReference type="EMBL" id="TWJ11927.1"/>
    </source>
</evidence>
<dbReference type="PANTHER" id="PTHR35908">
    <property type="entry name" value="HYPOTHETICAL FUSION PROTEIN"/>
    <property type="match status" value="1"/>
</dbReference>
<dbReference type="OrthoDB" id="3212826at2"/>
<protein>
    <recommendedName>
        <fullName evidence="1">Glyoxalase-like domain-containing protein</fullName>
    </recommendedName>
</protein>
<evidence type="ECO:0000259" key="1">
    <source>
        <dbReference type="Pfam" id="PF18029"/>
    </source>
</evidence>
<dbReference type="InterPro" id="IPR041581">
    <property type="entry name" value="Glyoxalase_6"/>
</dbReference>
<keyword evidence="3" id="KW-1185">Reference proteome</keyword>
<name>A0A562V284_9ACTN</name>
<dbReference type="EMBL" id="VLLL01000006">
    <property type="protein sequence ID" value="TWJ11927.1"/>
    <property type="molecule type" value="Genomic_DNA"/>
</dbReference>
<dbReference type="PANTHER" id="PTHR35908:SF1">
    <property type="entry name" value="CONSERVED PROTEIN"/>
    <property type="match status" value="1"/>
</dbReference>